<dbReference type="CDD" id="cd20698">
    <property type="entry name" value="CdiI_Kp-like"/>
    <property type="match status" value="1"/>
</dbReference>
<dbReference type="Proteomes" id="UP001431019">
    <property type="component" value="Unassembled WGS sequence"/>
</dbReference>
<keyword evidence="2" id="KW-1185">Reference proteome</keyword>
<comment type="caution">
    <text evidence="1">The sequence shown here is derived from an EMBL/GenBank/DDBJ whole genome shotgun (WGS) entry which is preliminary data.</text>
</comment>
<evidence type="ECO:0008006" key="3">
    <source>
        <dbReference type="Google" id="ProtNLM"/>
    </source>
</evidence>
<evidence type="ECO:0000313" key="2">
    <source>
        <dbReference type="Proteomes" id="UP001431019"/>
    </source>
</evidence>
<dbReference type="EMBL" id="JAJITD010000013">
    <property type="protein sequence ID" value="MCC8395607.1"/>
    <property type="molecule type" value="Genomic_DNA"/>
</dbReference>
<name>A0ABS8K0C5_9BURK</name>
<accession>A0ABS8K0C5</accession>
<reference evidence="1 2" key="1">
    <citation type="submission" date="2021-11" db="EMBL/GenBank/DDBJ databases">
        <authorList>
            <person name="Oh E.-T."/>
            <person name="Kim S.-B."/>
        </authorList>
    </citation>
    <scope>NUCLEOTIDE SEQUENCE [LARGE SCALE GENOMIC DNA]</scope>
    <source>
        <strain evidence="1 2">MMS20-SJTR3</strain>
    </source>
</reference>
<proteinExistence type="predicted"/>
<dbReference type="RefSeq" id="WP_230511971.1">
    <property type="nucleotide sequence ID" value="NZ_JAJITD010000013.1"/>
</dbReference>
<evidence type="ECO:0000313" key="1">
    <source>
        <dbReference type="EMBL" id="MCC8395607.1"/>
    </source>
</evidence>
<organism evidence="1 2">
    <name type="scientific">Paraburkholderia sejongensis</name>
    <dbReference type="NCBI Taxonomy" id="2886946"/>
    <lineage>
        <taxon>Bacteria</taxon>
        <taxon>Pseudomonadati</taxon>
        <taxon>Pseudomonadota</taxon>
        <taxon>Betaproteobacteria</taxon>
        <taxon>Burkholderiales</taxon>
        <taxon>Burkholderiaceae</taxon>
        <taxon>Paraburkholderia</taxon>
    </lineage>
</organism>
<protein>
    <recommendedName>
        <fullName evidence="3">Immunity protein 50</fullName>
    </recommendedName>
</protein>
<gene>
    <name evidence="1" type="ORF">LJ656_23790</name>
</gene>
<sequence>MDFPTTDYILAEFGIEPVEQEAEIALSSYCVISKEGDLKLNFSFSEVFRSFQVRLCIDGREIMDFTSENVHRIEIYRDNIGEGIRAIFEIQGVKAECVVRLNPDIQCRWWLLSAE</sequence>